<accession>A0A0Q0YWC9</accession>
<dbReference type="AlphaFoldDB" id="A0A0Q0YWC9"/>
<dbReference type="InterPro" id="IPR002347">
    <property type="entry name" value="SDR_fam"/>
</dbReference>
<name>A0A0Q0YWC9_9PSED</name>
<keyword evidence="2" id="KW-0560">Oxidoreductase</keyword>
<dbReference type="PANTHER" id="PTHR43669">
    <property type="entry name" value="5-KETO-D-GLUCONATE 5-REDUCTASE"/>
    <property type="match status" value="1"/>
</dbReference>
<dbReference type="SUPFAM" id="SSF51735">
    <property type="entry name" value="NAD(P)-binding Rossmann-fold domains"/>
    <property type="match status" value="1"/>
</dbReference>
<dbReference type="PRINTS" id="PR00080">
    <property type="entry name" value="SDRFAMILY"/>
</dbReference>
<dbReference type="InterPro" id="IPR036291">
    <property type="entry name" value="NAD(P)-bd_dom_sf"/>
</dbReference>
<reference evidence="4 5" key="1">
    <citation type="submission" date="2015-10" db="EMBL/GenBank/DDBJ databases">
        <title>Pseudomonas helleri sp. nov. and Pseudomonas weihenstephanensis sp. nov., isolated from raw cows milk.</title>
        <authorList>
            <person name="Von Neubeck M."/>
            <person name="Huptas C."/>
            <person name="Wenning M."/>
            <person name="Scherer S."/>
        </authorList>
    </citation>
    <scope>NUCLEOTIDE SEQUENCE [LARGE SCALE GENOMIC DNA]</scope>
    <source>
        <strain evidence="4 5">BSTT44</strain>
    </source>
</reference>
<dbReference type="Proteomes" id="UP000050342">
    <property type="component" value="Unassembled WGS sequence"/>
</dbReference>
<comment type="caution">
    <text evidence="4">The sequence shown here is derived from an EMBL/GenBank/DDBJ whole genome shotgun (WGS) entry which is preliminary data.</text>
</comment>
<dbReference type="GO" id="GO:0016491">
    <property type="term" value="F:oxidoreductase activity"/>
    <property type="evidence" value="ECO:0007669"/>
    <property type="project" value="UniProtKB-KW"/>
</dbReference>
<protein>
    <submittedName>
        <fullName evidence="4">Gluconate 5-dehydrogenase</fullName>
    </submittedName>
</protein>
<sequence length="257" mass="27629">MSFTINSFRLDGRRALITGSGKGIGLELARGLGAAGATVVINDRNIEKARAIASQLRDEGLHAEFAVFDVTDREQVVDAITTFEAGTGAIDILVNNAGIQRRAALEHYDANDWHDLMRVNLDGVFYVSQVVARHMIARGNGKIINICSVQSELARPSIAPYAASKGAVKMLTKGMCAEWAQHGIQANGLAPGYFATEMNRALVDDQAFSEWLCKRTPAGRWGRVEELCGAAVFLASKASDFINGQTLFVDGGLTSVV</sequence>
<evidence type="ECO:0000313" key="4">
    <source>
        <dbReference type="EMBL" id="KQB53640.1"/>
    </source>
</evidence>
<dbReference type="PANTHER" id="PTHR43669:SF9">
    <property type="entry name" value="5-KETO-D-GLUCONATE 5-REDUCTASE"/>
    <property type="match status" value="1"/>
</dbReference>
<dbReference type="FunFam" id="3.40.50.720:FF:000084">
    <property type="entry name" value="Short-chain dehydrogenase reductase"/>
    <property type="match status" value="1"/>
</dbReference>
<evidence type="ECO:0000256" key="2">
    <source>
        <dbReference type="ARBA" id="ARBA00023002"/>
    </source>
</evidence>
<dbReference type="InterPro" id="IPR020904">
    <property type="entry name" value="Sc_DH/Rdtase_CS"/>
</dbReference>
<organism evidence="4 5">
    <name type="scientific">Pseudomonas endophytica</name>
    <dbReference type="NCBI Taxonomy" id="1563157"/>
    <lineage>
        <taxon>Bacteria</taxon>
        <taxon>Pseudomonadati</taxon>
        <taxon>Pseudomonadota</taxon>
        <taxon>Gammaproteobacteria</taxon>
        <taxon>Pseudomonadales</taxon>
        <taxon>Pseudomonadaceae</taxon>
        <taxon>Pseudomonas</taxon>
    </lineage>
</organism>
<keyword evidence="5" id="KW-1185">Reference proteome</keyword>
<proteinExistence type="inferred from homology"/>
<dbReference type="PRINTS" id="PR00081">
    <property type="entry name" value="GDHRDH"/>
</dbReference>
<dbReference type="EMBL" id="LLWH01000164">
    <property type="protein sequence ID" value="KQB53640.1"/>
    <property type="molecule type" value="Genomic_DNA"/>
</dbReference>
<evidence type="ECO:0000256" key="3">
    <source>
        <dbReference type="RuleBase" id="RU000363"/>
    </source>
</evidence>
<dbReference type="OrthoDB" id="8653364at2"/>
<dbReference type="Pfam" id="PF00106">
    <property type="entry name" value="adh_short"/>
    <property type="match status" value="1"/>
</dbReference>
<dbReference type="PROSITE" id="PS00061">
    <property type="entry name" value="ADH_SHORT"/>
    <property type="match status" value="1"/>
</dbReference>
<dbReference type="CDD" id="cd05347">
    <property type="entry name" value="Ga5DH-like_SDR_c"/>
    <property type="match status" value="1"/>
</dbReference>
<dbReference type="Gene3D" id="3.40.50.720">
    <property type="entry name" value="NAD(P)-binding Rossmann-like Domain"/>
    <property type="match status" value="1"/>
</dbReference>
<dbReference type="STRING" id="1563157.AQS70_09940"/>
<comment type="similarity">
    <text evidence="1 3">Belongs to the short-chain dehydrogenases/reductases (SDR) family.</text>
</comment>
<evidence type="ECO:0000313" key="5">
    <source>
        <dbReference type="Proteomes" id="UP000050342"/>
    </source>
</evidence>
<evidence type="ECO:0000256" key="1">
    <source>
        <dbReference type="ARBA" id="ARBA00006484"/>
    </source>
</evidence>
<gene>
    <name evidence="4" type="ORF">AQS70_09940</name>
</gene>
<dbReference type="RefSeq" id="WP_055102886.1">
    <property type="nucleotide sequence ID" value="NZ_LLWH01000164.1"/>
</dbReference>